<gene>
    <name evidence="1" type="ORF">A3B24_00595</name>
</gene>
<dbReference type="STRING" id="1802461.A3B24_00595"/>
<organism evidence="1 2">
    <name type="scientific">Candidatus Wildermuthbacteria bacterium RIFCSPLOWO2_01_FULL_48_16</name>
    <dbReference type="NCBI Taxonomy" id="1802461"/>
    <lineage>
        <taxon>Bacteria</taxon>
        <taxon>Candidatus Wildermuthiibacteriota</taxon>
    </lineage>
</organism>
<reference evidence="1 2" key="1">
    <citation type="journal article" date="2016" name="Nat. Commun.">
        <title>Thousands of microbial genomes shed light on interconnected biogeochemical processes in an aquifer system.</title>
        <authorList>
            <person name="Anantharaman K."/>
            <person name="Brown C.T."/>
            <person name="Hug L.A."/>
            <person name="Sharon I."/>
            <person name="Castelle C.J."/>
            <person name="Probst A.J."/>
            <person name="Thomas B.C."/>
            <person name="Singh A."/>
            <person name="Wilkins M.J."/>
            <person name="Karaoz U."/>
            <person name="Brodie E.L."/>
            <person name="Williams K.H."/>
            <person name="Hubbard S.S."/>
            <person name="Banfield J.F."/>
        </authorList>
    </citation>
    <scope>NUCLEOTIDE SEQUENCE [LARGE SCALE GENOMIC DNA]</scope>
</reference>
<evidence type="ECO:0000313" key="1">
    <source>
        <dbReference type="EMBL" id="OHA72722.1"/>
    </source>
</evidence>
<dbReference type="Proteomes" id="UP000176917">
    <property type="component" value="Unassembled WGS sequence"/>
</dbReference>
<proteinExistence type="predicted"/>
<dbReference type="AlphaFoldDB" id="A0A1G2RK93"/>
<name>A0A1G2RK93_9BACT</name>
<comment type="caution">
    <text evidence="1">The sequence shown here is derived from an EMBL/GenBank/DDBJ whole genome shotgun (WGS) entry which is preliminary data.</text>
</comment>
<protein>
    <submittedName>
        <fullName evidence="1">Uncharacterized protein</fullName>
    </submittedName>
</protein>
<dbReference type="EMBL" id="MHUG01000024">
    <property type="protein sequence ID" value="OHA72722.1"/>
    <property type="molecule type" value="Genomic_DNA"/>
</dbReference>
<sequence length="158" mass="17580">MATQAPRKHGPVMALFGPEWWHHHGRKVMLSECDVAAGRMTLAGSAAELKVARAKDREGWYVTWKVTHNQLQISEGRLWMDDVDFQGAFGIADIMRVGSLWLAERYGASSATQGLFIRFQRFLNIPCPGTGHDGDPNISIELDDAIRKAASDLLEYAP</sequence>
<evidence type="ECO:0000313" key="2">
    <source>
        <dbReference type="Proteomes" id="UP000176917"/>
    </source>
</evidence>
<accession>A0A1G2RK93</accession>